<dbReference type="AlphaFoldDB" id="A0A4Q6XQH8"/>
<feature type="signal peptide" evidence="2">
    <location>
        <begin position="1"/>
        <end position="21"/>
    </location>
</feature>
<organism evidence="3 4">
    <name type="scientific">Sphingobacterium corticibacterium</name>
    <dbReference type="NCBI Taxonomy" id="2484746"/>
    <lineage>
        <taxon>Bacteria</taxon>
        <taxon>Pseudomonadati</taxon>
        <taxon>Bacteroidota</taxon>
        <taxon>Sphingobacteriia</taxon>
        <taxon>Sphingobacteriales</taxon>
        <taxon>Sphingobacteriaceae</taxon>
        <taxon>Sphingobacterium</taxon>
    </lineage>
</organism>
<evidence type="ECO:0000313" key="3">
    <source>
        <dbReference type="EMBL" id="RZF62510.1"/>
    </source>
</evidence>
<keyword evidence="2" id="KW-0732">Signal</keyword>
<dbReference type="Proteomes" id="UP000292855">
    <property type="component" value="Unassembled WGS sequence"/>
</dbReference>
<sequence>MNNLRKPLCMLWLFLTLSCGGGSSEQSSGDKPPDSVPTATDDTNTPIAEIGMHMADEYIQAKIAASKKVLEKQLREGANIYNEVTDIPKDAFGMDELQAVSFNLSNFLWNKGYRDIRNEVFARRIKEIFGRALPTDSGVHFLYVNLLEADCIGKPIYHRNNGIDYNGFFIVMPENFITDFYYLPEIIDYRSEYADLADMEKELPAAYWSSTYKAEVGVEKWVDLENRTDEYNLDRQRKFNRLLVLNRNRFLFENDNTRLSWLLEHDRFFMESLVKRFGWTAREDLLYEVVRKTPFVKAYPDDFGRLFWRQDCQGSVKVYANTFQLLQKRYRPDATSEIRGLLSDIQAYLEYMMGYSADKPHLTITDEQRIEILANMVYFAEQYKFKKKGNGQSWSDHRMMGRFRLMLNESQRKVLAENRYFGLPKFKEWWDAADYDEYYVDGEYNGPWGRDNEPMTESEWRASSSS</sequence>
<feature type="region of interest" description="Disordered" evidence="1">
    <location>
        <begin position="23"/>
        <end position="44"/>
    </location>
</feature>
<comment type="caution">
    <text evidence="3">The sequence shown here is derived from an EMBL/GenBank/DDBJ whole genome shotgun (WGS) entry which is preliminary data.</text>
</comment>
<reference evidence="3 4" key="1">
    <citation type="submission" date="2019-02" db="EMBL/GenBank/DDBJ databases">
        <authorList>
            <person name="Li Y."/>
        </authorList>
    </citation>
    <scope>NUCLEOTIDE SEQUENCE [LARGE SCALE GENOMIC DNA]</scope>
    <source>
        <strain evidence="3 4">30C10-4-7</strain>
    </source>
</reference>
<keyword evidence="4" id="KW-1185">Reference proteome</keyword>
<gene>
    <name evidence="3" type="ORF">EWE74_06830</name>
</gene>
<dbReference type="PROSITE" id="PS51257">
    <property type="entry name" value="PROKAR_LIPOPROTEIN"/>
    <property type="match status" value="1"/>
</dbReference>
<feature type="chain" id="PRO_5020525003" evidence="2">
    <location>
        <begin position="22"/>
        <end position="466"/>
    </location>
</feature>
<evidence type="ECO:0000256" key="1">
    <source>
        <dbReference type="SAM" id="MobiDB-lite"/>
    </source>
</evidence>
<accession>A0A4Q6XQH8</accession>
<dbReference type="EMBL" id="SGIT01000001">
    <property type="protein sequence ID" value="RZF62510.1"/>
    <property type="molecule type" value="Genomic_DNA"/>
</dbReference>
<evidence type="ECO:0000256" key="2">
    <source>
        <dbReference type="SAM" id="SignalP"/>
    </source>
</evidence>
<proteinExistence type="predicted"/>
<evidence type="ECO:0000313" key="4">
    <source>
        <dbReference type="Proteomes" id="UP000292855"/>
    </source>
</evidence>
<name>A0A4Q6XQH8_9SPHI</name>
<protein>
    <submittedName>
        <fullName evidence="3">Uncharacterized protein</fullName>
    </submittedName>
</protein>